<dbReference type="PANTHER" id="PTHR30629:SF2">
    <property type="entry name" value="PROPHAGE INTEGRASE INTS-RELATED"/>
    <property type="match status" value="1"/>
</dbReference>
<accession>A0ABS5C4K2</accession>
<keyword evidence="7" id="KW-1185">Reference proteome</keyword>
<evidence type="ECO:0000259" key="5">
    <source>
        <dbReference type="PROSITE" id="PS51898"/>
    </source>
</evidence>
<dbReference type="Proteomes" id="UP000676565">
    <property type="component" value="Unassembled WGS sequence"/>
</dbReference>
<evidence type="ECO:0000313" key="6">
    <source>
        <dbReference type="EMBL" id="MBP3960924.1"/>
    </source>
</evidence>
<dbReference type="Gene3D" id="1.10.443.10">
    <property type="entry name" value="Intergrase catalytic core"/>
    <property type="match status" value="1"/>
</dbReference>
<name>A0ABS5C4K2_9BACT</name>
<dbReference type="InterPro" id="IPR002104">
    <property type="entry name" value="Integrase_catalytic"/>
</dbReference>
<keyword evidence="3" id="KW-0233">DNA recombination</keyword>
<gene>
    <name evidence="6" type="ORF">J8F10_37360</name>
</gene>
<dbReference type="InterPro" id="IPR011010">
    <property type="entry name" value="DNA_brk_join_enz"/>
</dbReference>
<dbReference type="CDD" id="cd00397">
    <property type="entry name" value="DNA_BRE_C"/>
    <property type="match status" value="1"/>
</dbReference>
<feature type="compositionally biased region" description="Basic and acidic residues" evidence="4">
    <location>
        <begin position="287"/>
        <end position="296"/>
    </location>
</feature>
<comment type="similarity">
    <text evidence="1">Belongs to the 'phage' integrase family.</text>
</comment>
<comment type="caution">
    <text evidence="6">The sequence shown here is derived from an EMBL/GenBank/DDBJ whole genome shotgun (WGS) entry which is preliminary data.</text>
</comment>
<sequence>MNHTPKLCHHKAAQQGYVTLNGKEHYLGHWSRDQRKAPPSVRAEYDVLISRWLANGRKLPDESTPARPVVTVNAVILAFVEHATGHHVQREKGSNSEVEAIKAACRVVAGLFGRIPAAEFGPKALKQVRQKMLSLDWSRAYTNRQVNRVKRMFRFAVAEELVPPSVNWGLSAVAAIRKGEPGVRETEPVKPVPEEWIEAALLFMSAQVAALVKLQMFTGARPGEIVTIRGCDIDRSGKVWVFKPEHHKTEHRGHSREVYIGPRAQAVLLPWLKDDPNAYLFSPAEAEAQRHEERSQNRATPRWASHMKRNATKKKATRRKKAGDRYTPSSYRRAIAYACEQADAAARERAVERAREQNPGADVSGLAEKVFVPKWAPNRLRHNAATAMRKEFGIELAQLALGHTTLTTTLVYAERDRDKVMGAFERIG</sequence>
<feature type="region of interest" description="Disordered" evidence="4">
    <location>
        <begin position="286"/>
        <end position="325"/>
    </location>
</feature>
<keyword evidence="2" id="KW-0229">DNA integration</keyword>
<evidence type="ECO:0000256" key="3">
    <source>
        <dbReference type="ARBA" id="ARBA00023172"/>
    </source>
</evidence>
<dbReference type="RefSeq" id="WP_210663433.1">
    <property type="nucleotide sequence ID" value="NZ_JAGKQQ010000002.1"/>
</dbReference>
<reference evidence="6 7" key="1">
    <citation type="submission" date="2021-04" db="EMBL/GenBank/DDBJ databases">
        <authorList>
            <person name="Ivanova A."/>
        </authorList>
    </citation>
    <scope>NUCLEOTIDE SEQUENCE [LARGE SCALE GENOMIC DNA]</scope>
    <source>
        <strain evidence="6 7">G18</strain>
    </source>
</reference>
<protein>
    <submittedName>
        <fullName evidence="6">Site-specific integrase</fullName>
    </submittedName>
</protein>
<evidence type="ECO:0000256" key="1">
    <source>
        <dbReference type="ARBA" id="ARBA00008857"/>
    </source>
</evidence>
<evidence type="ECO:0000256" key="2">
    <source>
        <dbReference type="ARBA" id="ARBA00022908"/>
    </source>
</evidence>
<evidence type="ECO:0000256" key="4">
    <source>
        <dbReference type="SAM" id="MobiDB-lite"/>
    </source>
</evidence>
<dbReference type="PANTHER" id="PTHR30629">
    <property type="entry name" value="PROPHAGE INTEGRASE"/>
    <property type="match status" value="1"/>
</dbReference>
<dbReference type="PROSITE" id="PS51898">
    <property type="entry name" value="TYR_RECOMBINASE"/>
    <property type="match status" value="1"/>
</dbReference>
<feature type="compositionally biased region" description="Basic residues" evidence="4">
    <location>
        <begin position="305"/>
        <end position="322"/>
    </location>
</feature>
<feature type="domain" description="Tyr recombinase" evidence="5">
    <location>
        <begin position="187"/>
        <end position="425"/>
    </location>
</feature>
<dbReference type="InterPro" id="IPR050808">
    <property type="entry name" value="Phage_Integrase"/>
</dbReference>
<evidence type="ECO:0000313" key="7">
    <source>
        <dbReference type="Proteomes" id="UP000676565"/>
    </source>
</evidence>
<dbReference type="EMBL" id="JAGKQQ010000002">
    <property type="protein sequence ID" value="MBP3960924.1"/>
    <property type="molecule type" value="Genomic_DNA"/>
</dbReference>
<dbReference type="SUPFAM" id="SSF56349">
    <property type="entry name" value="DNA breaking-rejoining enzymes"/>
    <property type="match status" value="1"/>
</dbReference>
<proteinExistence type="inferred from homology"/>
<organism evidence="6 7">
    <name type="scientific">Gemmata palustris</name>
    <dbReference type="NCBI Taxonomy" id="2822762"/>
    <lineage>
        <taxon>Bacteria</taxon>
        <taxon>Pseudomonadati</taxon>
        <taxon>Planctomycetota</taxon>
        <taxon>Planctomycetia</taxon>
        <taxon>Gemmatales</taxon>
        <taxon>Gemmataceae</taxon>
        <taxon>Gemmata</taxon>
    </lineage>
</organism>
<dbReference type="InterPro" id="IPR013762">
    <property type="entry name" value="Integrase-like_cat_sf"/>
</dbReference>